<comment type="catalytic activity">
    <reaction evidence="1">
        <text>Thiol-dependent hydrolysis of ester, thioester, amide, peptide and isopeptide bonds formed by the C-terminal Gly of ubiquitin (a 76-residue protein attached to proteins as an intracellular targeting signal).</text>
        <dbReference type="EC" id="3.4.19.12"/>
    </reaction>
</comment>
<evidence type="ECO:0000256" key="4">
    <source>
        <dbReference type="ARBA" id="ARBA00022786"/>
    </source>
</evidence>
<dbReference type="PANTHER" id="PTHR12931">
    <property type="entry name" value="UBIQUITIN THIOLESTERASE PROTEIN OTUB"/>
    <property type="match status" value="1"/>
</dbReference>
<sequence length="509" mass="57127">MEDQHNNVFELAEQRRLAQEYDAHLEGPMVGEKKSSHAITEEYARADPVYIAKTQSLPQTYSHYRPILGDGNCGWRAIAFAYFEKLLQLSDAGQFELEIARLVSLDNYIETVGGQDPSYFMDMTEETIELLKDLLALLDNPQVARNTLLERFNDNGRAPSIIYHMRLLAVSWLRGHAEEYQGFLDGSIEDYCTRDLMAVNAEIDHMGMTLLIDIFIKPVGLSVEIVYLDRSEGTEVNTHIYRPIDQSGVSQIGPMIYILYRPGHYDLLYKERSSYFVPHPAATMASNVQVNRATSFSRQHDIQQTQPTMENFSNVDIEFFSSIPGFCVPPPSNHGFPTEFPGFQQAYDPSPVSTSVSPDPSMVCTNSSSSSLSIATTFTPQHSSSLSAAMMSPQHSNHSSHSPFSTIQLPIHTLNSAQPQPLQAPLSSHHSPQHGDVASPPPTNSTFRPSKYEWEAIADWQEGPVIFQTSTFKNSHYNTAHYNNPNFQPEEWSPDCEEAFDSSGRKKST</sequence>
<keyword evidence="6" id="KW-0788">Thiol protease</keyword>
<gene>
    <name evidence="9" type="ORF">BJ878DRAFT_532743</name>
</gene>
<feature type="region of interest" description="Disordered" evidence="7">
    <location>
        <begin position="385"/>
        <end position="405"/>
    </location>
</feature>
<dbReference type="InterPro" id="IPR038765">
    <property type="entry name" value="Papain-like_cys_pep_sf"/>
</dbReference>
<dbReference type="InterPro" id="IPR042467">
    <property type="entry name" value="Peptidase_C65_otubain_sub2"/>
</dbReference>
<dbReference type="InterPro" id="IPR003323">
    <property type="entry name" value="OTU_dom"/>
</dbReference>
<dbReference type="Gene3D" id="1.20.1300.20">
    <property type="entry name" value="Peptidase C65 Otubain, subdomain 2"/>
    <property type="match status" value="1"/>
</dbReference>
<evidence type="ECO:0000256" key="1">
    <source>
        <dbReference type="ARBA" id="ARBA00000707"/>
    </source>
</evidence>
<keyword evidence="4" id="KW-0833">Ubl conjugation pathway</keyword>
<dbReference type="Pfam" id="PF10275">
    <property type="entry name" value="Peptidase_C65"/>
    <property type="match status" value="1"/>
</dbReference>
<dbReference type="GO" id="GO:0005634">
    <property type="term" value="C:nucleus"/>
    <property type="evidence" value="ECO:0007669"/>
    <property type="project" value="TreeGrafter"/>
</dbReference>
<dbReference type="PROSITE" id="PS50802">
    <property type="entry name" value="OTU"/>
    <property type="match status" value="1"/>
</dbReference>
<feature type="region of interest" description="Disordered" evidence="7">
    <location>
        <begin position="338"/>
        <end position="366"/>
    </location>
</feature>
<reference evidence="9" key="1">
    <citation type="journal article" date="2021" name="IMA Fungus">
        <title>Genomic characterization of three marine fungi, including Emericellopsis atlantica sp. nov. with signatures of a generalist lifestyle and marine biomass degradation.</title>
        <authorList>
            <person name="Hagestad O.C."/>
            <person name="Hou L."/>
            <person name="Andersen J.H."/>
            <person name="Hansen E.H."/>
            <person name="Altermark B."/>
            <person name="Li C."/>
            <person name="Kuhnert E."/>
            <person name="Cox R.J."/>
            <person name="Crous P.W."/>
            <person name="Spatafora J.W."/>
            <person name="Lail K."/>
            <person name="Amirebrahimi M."/>
            <person name="Lipzen A."/>
            <person name="Pangilinan J."/>
            <person name="Andreopoulos W."/>
            <person name="Hayes R.D."/>
            <person name="Ng V."/>
            <person name="Grigoriev I.V."/>
            <person name="Jackson S.A."/>
            <person name="Sutton T.D.S."/>
            <person name="Dobson A.D.W."/>
            <person name="Rama T."/>
        </authorList>
    </citation>
    <scope>NUCLEOTIDE SEQUENCE</scope>
    <source>
        <strain evidence="9">TRa3180A</strain>
    </source>
</reference>
<dbReference type="GO" id="GO:0006508">
    <property type="term" value="P:proteolysis"/>
    <property type="evidence" value="ECO:0007669"/>
    <property type="project" value="UniProtKB-KW"/>
</dbReference>
<organism evidence="9 10">
    <name type="scientific">Calycina marina</name>
    <dbReference type="NCBI Taxonomy" id="1763456"/>
    <lineage>
        <taxon>Eukaryota</taxon>
        <taxon>Fungi</taxon>
        <taxon>Dikarya</taxon>
        <taxon>Ascomycota</taxon>
        <taxon>Pezizomycotina</taxon>
        <taxon>Leotiomycetes</taxon>
        <taxon>Helotiales</taxon>
        <taxon>Pezizellaceae</taxon>
        <taxon>Calycina</taxon>
    </lineage>
</organism>
<proteinExistence type="predicted"/>
<comment type="caution">
    <text evidence="9">The sequence shown here is derived from an EMBL/GenBank/DDBJ whole genome shotgun (WGS) entry which is preliminary data.</text>
</comment>
<feature type="compositionally biased region" description="Low complexity" evidence="7">
    <location>
        <begin position="348"/>
        <end position="366"/>
    </location>
</feature>
<dbReference type="OrthoDB" id="18915at2759"/>
<dbReference type="PANTHER" id="PTHR12931:SF15">
    <property type="entry name" value="UBIQUITIN THIOESTERASE OTUBAIN-LIKE"/>
    <property type="match status" value="1"/>
</dbReference>
<evidence type="ECO:0000256" key="5">
    <source>
        <dbReference type="ARBA" id="ARBA00022801"/>
    </source>
</evidence>
<dbReference type="Gene3D" id="3.30.200.60">
    <property type="entry name" value="Peptidase C65 Otubain, subdomain 1"/>
    <property type="match status" value="1"/>
</dbReference>
<feature type="region of interest" description="Disordered" evidence="7">
    <location>
        <begin position="487"/>
        <end position="509"/>
    </location>
</feature>
<name>A0A9P8CHQ7_9HELO</name>
<dbReference type="InterPro" id="IPR042468">
    <property type="entry name" value="Peptidase_C65_otubain_sub1"/>
</dbReference>
<feature type="domain" description="OTU" evidence="8">
    <location>
        <begin position="62"/>
        <end position="271"/>
    </location>
</feature>
<dbReference type="EC" id="3.4.19.12" evidence="2"/>
<dbReference type="AlphaFoldDB" id="A0A9P8CHQ7"/>
<dbReference type="GO" id="GO:0043130">
    <property type="term" value="F:ubiquitin binding"/>
    <property type="evidence" value="ECO:0007669"/>
    <property type="project" value="TreeGrafter"/>
</dbReference>
<dbReference type="Proteomes" id="UP000887226">
    <property type="component" value="Unassembled WGS sequence"/>
</dbReference>
<evidence type="ECO:0000256" key="3">
    <source>
        <dbReference type="ARBA" id="ARBA00022670"/>
    </source>
</evidence>
<protein>
    <recommendedName>
        <fullName evidence="2">ubiquitinyl hydrolase 1</fullName>
        <ecNumber evidence="2">3.4.19.12</ecNumber>
    </recommendedName>
</protein>
<feature type="compositionally biased region" description="Low complexity" evidence="7">
    <location>
        <begin position="392"/>
        <end position="405"/>
    </location>
</feature>
<dbReference type="InterPro" id="IPR019400">
    <property type="entry name" value="Peptidase_C65_otubain"/>
</dbReference>
<evidence type="ECO:0000256" key="7">
    <source>
        <dbReference type="SAM" id="MobiDB-lite"/>
    </source>
</evidence>
<dbReference type="GO" id="GO:0004843">
    <property type="term" value="F:cysteine-type deubiquitinase activity"/>
    <property type="evidence" value="ECO:0007669"/>
    <property type="project" value="UniProtKB-EC"/>
</dbReference>
<keyword evidence="3" id="KW-0645">Protease</keyword>
<feature type="compositionally biased region" description="Polar residues" evidence="7">
    <location>
        <begin position="418"/>
        <end position="430"/>
    </location>
</feature>
<keyword evidence="5" id="KW-0378">Hydrolase</keyword>
<feature type="region of interest" description="Disordered" evidence="7">
    <location>
        <begin position="418"/>
        <end position="448"/>
    </location>
</feature>
<dbReference type="SUPFAM" id="SSF54001">
    <property type="entry name" value="Cysteine proteinases"/>
    <property type="match status" value="1"/>
</dbReference>
<keyword evidence="10" id="KW-1185">Reference proteome</keyword>
<evidence type="ECO:0000313" key="9">
    <source>
        <dbReference type="EMBL" id="KAG9247152.1"/>
    </source>
</evidence>
<evidence type="ECO:0000256" key="6">
    <source>
        <dbReference type="ARBA" id="ARBA00022807"/>
    </source>
</evidence>
<accession>A0A9P8CHQ7</accession>
<dbReference type="EMBL" id="MU253780">
    <property type="protein sequence ID" value="KAG9247152.1"/>
    <property type="molecule type" value="Genomic_DNA"/>
</dbReference>
<evidence type="ECO:0000256" key="2">
    <source>
        <dbReference type="ARBA" id="ARBA00012759"/>
    </source>
</evidence>
<dbReference type="CDD" id="cd22749">
    <property type="entry name" value="Otubain_C65"/>
    <property type="match status" value="1"/>
</dbReference>
<evidence type="ECO:0000313" key="10">
    <source>
        <dbReference type="Proteomes" id="UP000887226"/>
    </source>
</evidence>
<evidence type="ECO:0000259" key="8">
    <source>
        <dbReference type="PROSITE" id="PS50802"/>
    </source>
</evidence>
<dbReference type="GO" id="GO:0071108">
    <property type="term" value="P:protein K48-linked deubiquitination"/>
    <property type="evidence" value="ECO:0007669"/>
    <property type="project" value="TreeGrafter"/>
</dbReference>